<name>A0A1G1XYM0_9BACT</name>
<dbReference type="GO" id="GO:0008817">
    <property type="term" value="F:corrinoid adenosyltransferase activity"/>
    <property type="evidence" value="ECO:0007669"/>
    <property type="project" value="InterPro"/>
</dbReference>
<dbReference type="GO" id="GO:0009236">
    <property type="term" value="P:cobalamin biosynthetic process"/>
    <property type="evidence" value="ECO:0007669"/>
    <property type="project" value="InterPro"/>
</dbReference>
<organism evidence="1 2">
    <name type="scientific">Candidatus Buchananbacteria bacterium RIFCSPHIGHO2_01_FULL_39_14</name>
    <dbReference type="NCBI Taxonomy" id="1797532"/>
    <lineage>
        <taxon>Bacteria</taxon>
        <taxon>Candidatus Buchananiibacteriota</taxon>
    </lineage>
</organism>
<dbReference type="InterPro" id="IPR027417">
    <property type="entry name" value="P-loop_NTPase"/>
</dbReference>
<evidence type="ECO:0000313" key="2">
    <source>
        <dbReference type="Proteomes" id="UP000178930"/>
    </source>
</evidence>
<dbReference type="PIRSF" id="PIRSF015617">
    <property type="entry name" value="Adensltrnsf_CobA"/>
    <property type="match status" value="1"/>
</dbReference>
<comment type="caution">
    <text evidence="1">The sequence shown here is derived from an EMBL/GenBank/DDBJ whole genome shotgun (WGS) entry which is preliminary data.</text>
</comment>
<protein>
    <submittedName>
        <fullName evidence="1">Cob(I)yrinic acid a,c-diamide adenosyltransferase</fullName>
    </submittedName>
</protein>
<dbReference type="CDD" id="cd00561">
    <property type="entry name" value="CobA_ACA"/>
    <property type="match status" value="1"/>
</dbReference>
<dbReference type="Proteomes" id="UP000178930">
    <property type="component" value="Unassembled WGS sequence"/>
</dbReference>
<dbReference type="InterPro" id="IPR003724">
    <property type="entry name" value="CblAdoTrfase_CobA"/>
</dbReference>
<reference evidence="1 2" key="1">
    <citation type="journal article" date="2016" name="Nat. Commun.">
        <title>Thousands of microbial genomes shed light on interconnected biogeochemical processes in an aquifer system.</title>
        <authorList>
            <person name="Anantharaman K."/>
            <person name="Brown C.T."/>
            <person name="Hug L.A."/>
            <person name="Sharon I."/>
            <person name="Castelle C.J."/>
            <person name="Probst A.J."/>
            <person name="Thomas B.C."/>
            <person name="Singh A."/>
            <person name="Wilkins M.J."/>
            <person name="Karaoz U."/>
            <person name="Brodie E.L."/>
            <person name="Williams K.H."/>
            <person name="Hubbard S.S."/>
            <person name="Banfield J.F."/>
        </authorList>
    </citation>
    <scope>NUCLEOTIDE SEQUENCE [LARGE SCALE GENOMIC DNA]</scope>
</reference>
<dbReference type="PANTHER" id="PTHR46638">
    <property type="entry name" value="CORRINOID ADENOSYLTRANSFERASE"/>
    <property type="match status" value="1"/>
</dbReference>
<dbReference type="STRING" id="1797532.A2729_05445"/>
<dbReference type="EMBL" id="MHIB01000005">
    <property type="protein sequence ID" value="OGY45102.1"/>
    <property type="molecule type" value="Genomic_DNA"/>
</dbReference>
<dbReference type="Pfam" id="PF02572">
    <property type="entry name" value="CobA_CobO_BtuR"/>
    <property type="match status" value="1"/>
</dbReference>
<dbReference type="SUPFAM" id="SSF52540">
    <property type="entry name" value="P-loop containing nucleoside triphosphate hydrolases"/>
    <property type="match status" value="1"/>
</dbReference>
<dbReference type="Gene3D" id="3.40.50.300">
    <property type="entry name" value="P-loop containing nucleotide triphosphate hydrolases"/>
    <property type="match status" value="1"/>
</dbReference>
<dbReference type="AlphaFoldDB" id="A0A1G1XYM0"/>
<proteinExistence type="predicted"/>
<dbReference type="GO" id="GO:0005524">
    <property type="term" value="F:ATP binding"/>
    <property type="evidence" value="ECO:0007669"/>
    <property type="project" value="InterPro"/>
</dbReference>
<accession>A0A1G1XYM0</accession>
<gene>
    <name evidence="1" type="ORF">A2729_05445</name>
</gene>
<keyword evidence="1" id="KW-0808">Transferase</keyword>
<evidence type="ECO:0000313" key="1">
    <source>
        <dbReference type="EMBL" id="OGY45102.1"/>
    </source>
</evidence>
<sequence>MPNDLGKIHIYTGDGKGKTTSAFGLALRAIGAGYKVYLIQFMKGQDYSELKMLRRLPKLTFKRFGQKSFVHLPAAKQDKILGQKGVALAKKVLKSRGYDLVILDEIFVAAFFKLIKYSDIVNLIKVKPKNVELVLTGRKATPEVMKLADYVTEMREIKHPYQKGIKARRGIEN</sequence>
<dbReference type="PANTHER" id="PTHR46638:SF1">
    <property type="entry name" value="CORRINOID ADENOSYLTRANSFERASE"/>
    <property type="match status" value="1"/>
</dbReference>